<dbReference type="EMBL" id="BMKB01000010">
    <property type="protein sequence ID" value="GGA63942.1"/>
    <property type="molecule type" value="Genomic_DNA"/>
</dbReference>
<sequence length="201" mass="21814">MALTEPLDLLDGLPGWAVAFELQARQEQSRSAAGRTRVKDFGQPLWVGSWVTRTILPNTLDIWHARLNHAMNSQMTFRAWKSSRCRPIAHPGNSMLPEGSLYAIGANDNTVRVEDLPGVTLSIGDMLRIGTGLYEVLEPASGDPTAFFTIQPHLWVGTATGQKVVISKPWVAMTIDPGSVSTNVSPATGRGTLSFTATESR</sequence>
<dbReference type="Proteomes" id="UP000596977">
    <property type="component" value="Unassembled WGS sequence"/>
</dbReference>
<proteinExistence type="predicted"/>
<keyword evidence="2" id="KW-1185">Reference proteome</keyword>
<dbReference type="RefSeq" id="WP_127071848.1">
    <property type="nucleotide sequence ID" value="NZ_BMKB01000010.1"/>
</dbReference>
<evidence type="ECO:0000313" key="2">
    <source>
        <dbReference type="Proteomes" id="UP000596977"/>
    </source>
</evidence>
<accession>A0A916RPL4</accession>
<gene>
    <name evidence="1" type="ORF">GCM10011499_37940</name>
</gene>
<evidence type="ECO:0000313" key="1">
    <source>
        <dbReference type="EMBL" id="GGA63942.1"/>
    </source>
</evidence>
<dbReference type="AlphaFoldDB" id="A0A916RPL4"/>
<reference evidence="1 2" key="1">
    <citation type="journal article" date="2014" name="Int. J. Syst. Evol. Microbiol.">
        <title>Complete genome sequence of Corynebacterium casei LMG S-19264T (=DSM 44701T), isolated from a smear-ripened cheese.</title>
        <authorList>
            <consortium name="US DOE Joint Genome Institute (JGI-PGF)"/>
            <person name="Walter F."/>
            <person name="Albersmeier A."/>
            <person name="Kalinowski J."/>
            <person name="Ruckert C."/>
        </authorList>
    </citation>
    <scope>NUCLEOTIDE SEQUENCE [LARGE SCALE GENOMIC DNA]</scope>
    <source>
        <strain evidence="1 2">CGMCC 1.15896</strain>
    </source>
</reference>
<comment type="caution">
    <text evidence="1">The sequence shown here is derived from an EMBL/GenBank/DDBJ whole genome shotgun (WGS) entry which is preliminary data.</text>
</comment>
<name>A0A916RPL4_9HYPH</name>
<protein>
    <submittedName>
        <fullName evidence="1">Uncharacterized protein</fullName>
    </submittedName>
</protein>
<dbReference type="OrthoDB" id="8265479at2"/>
<organism evidence="1 2">
    <name type="scientific">Pelagibacterium lentulum</name>
    <dbReference type="NCBI Taxonomy" id="2029865"/>
    <lineage>
        <taxon>Bacteria</taxon>
        <taxon>Pseudomonadati</taxon>
        <taxon>Pseudomonadota</taxon>
        <taxon>Alphaproteobacteria</taxon>
        <taxon>Hyphomicrobiales</taxon>
        <taxon>Devosiaceae</taxon>
        <taxon>Pelagibacterium</taxon>
    </lineage>
</organism>